<feature type="signal peptide" evidence="1">
    <location>
        <begin position="1"/>
        <end position="22"/>
    </location>
</feature>
<evidence type="ECO:0000259" key="2">
    <source>
        <dbReference type="Pfam" id="PF03413"/>
    </source>
</evidence>
<dbReference type="OrthoDB" id="2839951at2"/>
<evidence type="ECO:0000313" key="4">
    <source>
        <dbReference type="Proteomes" id="UP000228754"/>
    </source>
</evidence>
<feature type="domain" description="PepSY" evidence="2">
    <location>
        <begin position="167"/>
        <end position="225"/>
    </location>
</feature>
<organism evidence="3 4">
    <name type="scientific">Bacillus pumilus</name>
    <name type="common">Bacillus mesentericus</name>
    <dbReference type="NCBI Taxonomy" id="1408"/>
    <lineage>
        <taxon>Bacteria</taxon>
        <taxon>Bacillati</taxon>
        <taxon>Bacillota</taxon>
        <taxon>Bacilli</taxon>
        <taxon>Bacillales</taxon>
        <taxon>Bacillaceae</taxon>
        <taxon>Bacillus</taxon>
    </lineage>
</organism>
<dbReference type="EMBL" id="NKHG01000042">
    <property type="protein sequence ID" value="PCK21886.1"/>
    <property type="molecule type" value="Genomic_DNA"/>
</dbReference>
<sequence>MSRKTKMMLALAGCLVVLAAFAMLMIQTIDQKILSETEIKKIIAKDYNGNITNVELINHKQDYTLTLENSNGIYQIIASSASGQMKEIKQLKNHQKPNEKNAVLQAEEAAVQKVNGTVIQKKEKSDRFIFTIQSKKELYQVDVDKQTLKVIEAKKKNPTSKEKKLTKITVEEAIQIAVKEVGGTVDDADLETFSGMLVFEVELDLPDGREAEVLVNAYTGDIEGITYEN</sequence>
<evidence type="ECO:0000256" key="1">
    <source>
        <dbReference type="SAM" id="SignalP"/>
    </source>
</evidence>
<reference evidence="3 4" key="1">
    <citation type="submission" date="2017-06" db="EMBL/GenBank/DDBJ databases">
        <title>Draft Genome Sequence of Bacillus sp Strain 36R Isolated from saline sediment at Atanasia, Sonora, Mexico.</title>
        <authorList>
            <person name="Sanchez Diaz R."/>
            <person name="Quiroz Macias M.E."/>
            <person name="Ibarra Gamez J.C."/>
            <person name="Enciso Ibarra J."/>
            <person name="Gomez Gil B."/>
            <person name="Galaviz Silva L."/>
        </authorList>
    </citation>
    <scope>NUCLEOTIDE SEQUENCE [LARGE SCALE GENOMIC DNA]</scope>
    <source>
        <strain evidence="3 4">36R_ATNSAL</strain>
    </source>
</reference>
<dbReference type="InterPro" id="IPR025711">
    <property type="entry name" value="PepSY"/>
</dbReference>
<dbReference type="Proteomes" id="UP000228754">
    <property type="component" value="Unassembled WGS sequence"/>
</dbReference>
<keyword evidence="1" id="KW-0732">Signal</keyword>
<gene>
    <name evidence="3" type="ORF">CEY02_06130</name>
</gene>
<evidence type="ECO:0000313" key="3">
    <source>
        <dbReference type="EMBL" id="PCK21886.1"/>
    </source>
</evidence>
<dbReference type="Gene3D" id="3.10.450.40">
    <property type="match status" value="1"/>
</dbReference>
<dbReference type="AlphaFoldDB" id="A0A2A5IXP7"/>
<protein>
    <submittedName>
        <fullName evidence="3">Peptidase</fullName>
    </submittedName>
</protein>
<comment type="caution">
    <text evidence="3">The sequence shown here is derived from an EMBL/GenBank/DDBJ whole genome shotgun (WGS) entry which is preliminary data.</text>
</comment>
<accession>A0A2A5IXP7</accession>
<dbReference type="Pfam" id="PF03413">
    <property type="entry name" value="PepSY"/>
    <property type="match status" value="1"/>
</dbReference>
<proteinExistence type="predicted"/>
<name>A0A2A5IXP7_BACPU</name>
<feature type="chain" id="PRO_5039340678" evidence="1">
    <location>
        <begin position="23"/>
        <end position="229"/>
    </location>
</feature>